<keyword evidence="2" id="KW-0547">Nucleotide-binding</keyword>
<gene>
    <name evidence="4" type="ORF">LCGC14_3010440</name>
</gene>
<evidence type="ECO:0000256" key="1">
    <source>
        <dbReference type="ARBA" id="ARBA00010638"/>
    </source>
</evidence>
<evidence type="ECO:0000256" key="2">
    <source>
        <dbReference type="ARBA" id="ARBA00022741"/>
    </source>
</evidence>
<sequence>MKKRLRQDIKKRLYAMEPQEIASRSCAACTALIALDEFKAARAVMLYMPIAHEVDCLSAAMVAWQQDKTVLVPKVDRQRGRMTAVTCRGMDDDMVSGSYGIREPANGELWLVEEIDFIVVPALAYDRSGNRLGRGAGFYDRFLSQKGLGAVTCGLAFDEQVVDAVPVHDHDWPVAILVTDKEVLRFNNPPKT</sequence>
<dbReference type="Gene3D" id="3.40.50.10420">
    <property type="entry name" value="NagB/RpiA/CoA transferase-like"/>
    <property type="match status" value="1"/>
</dbReference>
<comment type="similarity">
    <text evidence="1">Belongs to the 5-formyltetrahydrofolate cyclo-ligase family.</text>
</comment>
<comment type="caution">
    <text evidence="4">The sequence shown here is derived from an EMBL/GenBank/DDBJ whole genome shotgun (WGS) entry which is preliminary data.</text>
</comment>
<dbReference type="AlphaFoldDB" id="A0A0F8WYS6"/>
<protein>
    <recommendedName>
        <fullName evidence="5">5-formyltetrahydrofolate cyclo-ligase</fullName>
    </recommendedName>
</protein>
<dbReference type="GO" id="GO:0009396">
    <property type="term" value="P:folic acid-containing compound biosynthetic process"/>
    <property type="evidence" value="ECO:0007669"/>
    <property type="project" value="TreeGrafter"/>
</dbReference>
<evidence type="ECO:0000313" key="4">
    <source>
        <dbReference type="EMBL" id="KKK61828.1"/>
    </source>
</evidence>
<organism evidence="4">
    <name type="scientific">marine sediment metagenome</name>
    <dbReference type="NCBI Taxonomy" id="412755"/>
    <lineage>
        <taxon>unclassified sequences</taxon>
        <taxon>metagenomes</taxon>
        <taxon>ecological metagenomes</taxon>
    </lineage>
</organism>
<dbReference type="GO" id="GO:0005524">
    <property type="term" value="F:ATP binding"/>
    <property type="evidence" value="ECO:0007669"/>
    <property type="project" value="UniProtKB-KW"/>
</dbReference>
<dbReference type="NCBIfam" id="TIGR02727">
    <property type="entry name" value="MTHFS_bact"/>
    <property type="match status" value="1"/>
</dbReference>
<dbReference type="InterPro" id="IPR037171">
    <property type="entry name" value="NagB/RpiA_transferase-like"/>
</dbReference>
<dbReference type="PANTHER" id="PTHR23407">
    <property type="entry name" value="ATPASE INHIBITOR/5-FORMYLTETRAHYDROFOLATE CYCLO-LIGASE"/>
    <property type="match status" value="1"/>
</dbReference>
<keyword evidence="3" id="KW-0067">ATP-binding</keyword>
<dbReference type="PIRSF" id="PIRSF006806">
    <property type="entry name" value="FTHF_cligase"/>
    <property type="match status" value="1"/>
</dbReference>
<dbReference type="Pfam" id="PF01812">
    <property type="entry name" value="5-FTHF_cyc-lig"/>
    <property type="match status" value="1"/>
</dbReference>
<evidence type="ECO:0008006" key="5">
    <source>
        <dbReference type="Google" id="ProtNLM"/>
    </source>
</evidence>
<dbReference type="EMBL" id="LAZR01062294">
    <property type="protein sequence ID" value="KKK61828.1"/>
    <property type="molecule type" value="Genomic_DNA"/>
</dbReference>
<reference evidence="4" key="1">
    <citation type="journal article" date="2015" name="Nature">
        <title>Complex archaea that bridge the gap between prokaryotes and eukaryotes.</title>
        <authorList>
            <person name="Spang A."/>
            <person name="Saw J.H."/>
            <person name="Jorgensen S.L."/>
            <person name="Zaremba-Niedzwiedzka K."/>
            <person name="Martijn J."/>
            <person name="Lind A.E."/>
            <person name="van Eijk R."/>
            <person name="Schleper C."/>
            <person name="Guy L."/>
            <person name="Ettema T.J."/>
        </authorList>
    </citation>
    <scope>NUCLEOTIDE SEQUENCE</scope>
</reference>
<dbReference type="GO" id="GO:0035999">
    <property type="term" value="P:tetrahydrofolate interconversion"/>
    <property type="evidence" value="ECO:0007669"/>
    <property type="project" value="TreeGrafter"/>
</dbReference>
<name>A0A0F8WYS6_9ZZZZ</name>
<dbReference type="GO" id="GO:0005739">
    <property type="term" value="C:mitochondrion"/>
    <property type="evidence" value="ECO:0007669"/>
    <property type="project" value="TreeGrafter"/>
</dbReference>
<dbReference type="PANTHER" id="PTHR23407:SF1">
    <property type="entry name" value="5-FORMYLTETRAHYDROFOLATE CYCLO-LIGASE"/>
    <property type="match status" value="1"/>
</dbReference>
<accession>A0A0F8WYS6</accession>
<proteinExistence type="inferred from homology"/>
<dbReference type="SUPFAM" id="SSF100950">
    <property type="entry name" value="NagB/RpiA/CoA transferase-like"/>
    <property type="match status" value="1"/>
</dbReference>
<dbReference type="GO" id="GO:0030272">
    <property type="term" value="F:5-formyltetrahydrofolate cyclo-ligase activity"/>
    <property type="evidence" value="ECO:0007669"/>
    <property type="project" value="TreeGrafter"/>
</dbReference>
<evidence type="ECO:0000256" key="3">
    <source>
        <dbReference type="ARBA" id="ARBA00022840"/>
    </source>
</evidence>
<dbReference type="InterPro" id="IPR002698">
    <property type="entry name" value="FTHF_cligase"/>
</dbReference>
<dbReference type="InterPro" id="IPR024185">
    <property type="entry name" value="FTHF_cligase-like_sf"/>
</dbReference>